<dbReference type="PROSITE" id="PS50157">
    <property type="entry name" value="ZINC_FINGER_C2H2_2"/>
    <property type="match status" value="1"/>
</dbReference>
<reference evidence="4" key="1">
    <citation type="submission" date="2020-10" db="EMBL/GenBank/DDBJ databases">
        <title>Chromosome-scale genome assembly of the Allis shad, Alosa alosa.</title>
        <authorList>
            <person name="Margot Z."/>
            <person name="Christophe K."/>
            <person name="Cabau C."/>
            <person name="Louis A."/>
            <person name="Berthelot C."/>
            <person name="Parey E."/>
            <person name="Roest Crollius H."/>
            <person name="Montfort J."/>
            <person name="Robinson-Rechavi M."/>
            <person name="Bucao C."/>
            <person name="Bouchez O."/>
            <person name="Gislard M."/>
            <person name="Lluch J."/>
            <person name="Milhes M."/>
            <person name="Lampietro C."/>
            <person name="Lopez Roques C."/>
            <person name="Donnadieu C."/>
            <person name="Braasch I."/>
            <person name="Desvignes T."/>
            <person name="Postlethwait J."/>
            <person name="Bobe J."/>
            <person name="Guiguen Y."/>
        </authorList>
    </citation>
    <scope>NUCLEOTIDE SEQUENCE</scope>
    <source>
        <strain evidence="4">M-15738</strain>
        <tissue evidence="4">Blood</tissue>
    </source>
</reference>
<name>A0AAV6GJL4_9TELE</name>
<keyword evidence="1" id="KW-0863">Zinc-finger</keyword>
<dbReference type="PROSITE" id="PS00028">
    <property type="entry name" value="ZINC_FINGER_C2H2_1"/>
    <property type="match status" value="1"/>
</dbReference>
<keyword evidence="1" id="KW-0479">Metal-binding</keyword>
<dbReference type="GO" id="GO:0008270">
    <property type="term" value="F:zinc ion binding"/>
    <property type="evidence" value="ECO:0007669"/>
    <property type="project" value="UniProtKB-KW"/>
</dbReference>
<proteinExistence type="predicted"/>
<feature type="compositionally biased region" description="Polar residues" evidence="2">
    <location>
        <begin position="75"/>
        <end position="93"/>
    </location>
</feature>
<dbReference type="InterPro" id="IPR013087">
    <property type="entry name" value="Znf_C2H2_type"/>
</dbReference>
<keyword evidence="5" id="KW-1185">Reference proteome</keyword>
<keyword evidence="1" id="KW-0862">Zinc</keyword>
<feature type="region of interest" description="Disordered" evidence="2">
    <location>
        <begin position="74"/>
        <end position="93"/>
    </location>
</feature>
<accession>A0AAV6GJL4</accession>
<dbReference type="Proteomes" id="UP000823561">
    <property type="component" value="Chromosome 9"/>
</dbReference>
<evidence type="ECO:0000313" key="4">
    <source>
        <dbReference type="EMBL" id="KAG5275374.1"/>
    </source>
</evidence>
<sequence length="93" mass="10882">MLMCKCLHFSVLGFAEMECIFRYKDQILHRCREPCRPAGHYHCPNCERTVVRRVDMGRHLNICHPNLRSTLPDLRSTQPDLCSTQPDLRSTQP</sequence>
<organism evidence="4 5">
    <name type="scientific">Alosa alosa</name>
    <name type="common">allis shad</name>
    <dbReference type="NCBI Taxonomy" id="278164"/>
    <lineage>
        <taxon>Eukaryota</taxon>
        <taxon>Metazoa</taxon>
        <taxon>Chordata</taxon>
        <taxon>Craniata</taxon>
        <taxon>Vertebrata</taxon>
        <taxon>Euteleostomi</taxon>
        <taxon>Actinopterygii</taxon>
        <taxon>Neopterygii</taxon>
        <taxon>Teleostei</taxon>
        <taxon>Clupei</taxon>
        <taxon>Clupeiformes</taxon>
        <taxon>Clupeoidei</taxon>
        <taxon>Clupeidae</taxon>
        <taxon>Alosa</taxon>
    </lineage>
</organism>
<gene>
    <name evidence="4" type="ORF">AALO_G00119520</name>
</gene>
<dbReference type="EMBL" id="JADWDJ010000009">
    <property type="protein sequence ID" value="KAG5275374.1"/>
    <property type="molecule type" value="Genomic_DNA"/>
</dbReference>
<feature type="non-terminal residue" evidence="4">
    <location>
        <position position="93"/>
    </location>
</feature>
<evidence type="ECO:0000256" key="2">
    <source>
        <dbReference type="SAM" id="MobiDB-lite"/>
    </source>
</evidence>
<protein>
    <recommendedName>
        <fullName evidence="3">C2H2-type domain-containing protein</fullName>
    </recommendedName>
</protein>
<comment type="caution">
    <text evidence="4">The sequence shown here is derived from an EMBL/GenBank/DDBJ whole genome shotgun (WGS) entry which is preliminary data.</text>
</comment>
<dbReference type="AlphaFoldDB" id="A0AAV6GJL4"/>
<evidence type="ECO:0000313" key="5">
    <source>
        <dbReference type="Proteomes" id="UP000823561"/>
    </source>
</evidence>
<evidence type="ECO:0000256" key="1">
    <source>
        <dbReference type="PROSITE-ProRule" id="PRU00042"/>
    </source>
</evidence>
<evidence type="ECO:0000259" key="3">
    <source>
        <dbReference type="PROSITE" id="PS50157"/>
    </source>
</evidence>
<feature type="domain" description="C2H2-type" evidence="3">
    <location>
        <begin position="41"/>
        <end position="69"/>
    </location>
</feature>